<accession>A0A7W2AIF5</accession>
<dbReference type="Proteomes" id="UP000530514">
    <property type="component" value="Unassembled WGS sequence"/>
</dbReference>
<sequence>MPLHHVEKRFYGIHVINAINAIDYDRAVIKQLETGLRVGLQKHAFVQEKIASEHIFRIYLDDRVQWKVFVSNEFKEAVESGGLVGFHFIEVWDLENTEA</sequence>
<evidence type="ECO:0000313" key="3">
    <source>
        <dbReference type="Proteomes" id="UP000530514"/>
    </source>
</evidence>
<dbReference type="EMBL" id="JACEIP010000009">
    <property type="protein sequence ID" value="MBA4542818.1"/>
    <property type="molecule type" value="Genomic_DNA"/>
</dbReference>
<gene>
    <name evidence="2" type="ORF">H1164_07875</name>
</gene>
<dbReference type="Pfam" id="PF07791">
    <property type="entry name" value="Imm11"/>
    <property type="match status" value="1"/>
</dbReference>
<feature type="domain" description="Immunity MXAN-0049 protein" evidence="1">
    <location>
        <begin position="9"/>
        <end position="91"/>
    </location>
</feature>
<organism evidence="2 3">
    <name type="scientific">Thermoactinomyces daqus</name>
    <dbReference type="NCBI Taxonomy" id="1329516"/>
    <lineage>
        <taxon>Bacteria</taxon>
        <taxon>Bacillati</taxon>
        <taxon>Bacillota</taxon>
        <taxon>Bacilli</taxon>
        <taxon>Bacillales</taxon>
        <taxon>Thermoactinomycetaceae</taxon>
        <taxon>Thermoactinomyces</taxon>
    </lineage>
</organism>
<evidence type="ECO:0000259" key="1">
    <source>
        <dbReference type="Pfam" id="PF07791"/>
    </source>
</evidence>
<dbReference type="RefSeq" id="WP_033100085.1">
    <property type="nucleotide sequence ID" value="NZ_JACEIP010000009.1"/>
</dbReference>
<evidence type="ECO:0000313" key="2">
    <source>
        <dbReference type="EMBL" id="MBA4542818.1"/>
    </source>
</evidence>
<keyword evidence="3" id="KW-1185">Reference proteome</keyword>
<dbReference type="AlphaFoldDB" id="A0A7W2AIF5"/>
<reference evidence="2 3" key="1">
    <citation type="submission" date="2020-07" db="EMBL/GenBank/DDBJ databases">
        <authorList>
            <person name="Feng H."/>
        </authorList>
    </citation>
    <scope>NUCLEOTIDE SEQUENCE [LARGE SCALE GENOMIC DNA]</scope>
    <source>
        <strain evidence="3">s-11</strain>
    </source>
</reference>
<dbReference type="OrthoDB" id="2875619at2"/>
<protein>
    <recommendedName>
        <fullName evidence="1">Immunity MXAN-0049 protein domain-containing protein</fullName>
    </recommendedName>
</protein>
<comment type="caution">
    <text evidence="2">The sequence shown here is derived from an EMBL/GenBank/DDBJ whole genome shotgun (WGS) entry which is preliminary data.</text>
</comment>
<name>A0A7W2AIF5_9BACL</name>
<proteinExistence type="predicted"/>
<dbReference type="InterPro" id="IPR012433">
    <property type="entry name" value="Imm11"/>
</dbReference>